<feature type="region of interest" description="Disordered" evidence="6">
    <location>
        <begin position="556"/>
        <end position="576"/>
    </location>
</feature>
<dbReference type="PANTHER" id="PTHR22589:SF29">
    <property type="entry name" value="MITOCHONDRIAL CARNITINE O-ACETYLTRANSFERASE-RELATED"/>
    <property type="match status" value="1"/>
</dbReference>
<dbReference type="InterPro" id="IPR039551">
    <property type="entry name" value="Cho/carn_acyl_trans"/>
</dbReference>
<evidence type="ECO:0000259" key="7">
    <source>
        <dbReference type="Pfam" id="PF00755"/>
    </source>
</evidence>
<evidence type="ECO:0000313" key="8">
    <source>
        <dbReference type="EMBL" id="KZT22329.1"/>
    </source>
</evidence>
<comment type="similarity">
    <text evidence="1 5">Belongs to the carnitine/choline acetyltransferase family.</text>
</comment>
<keyword evidence="2 5" id="KW-0808">Transferase</keyword>
<dbReference type="SUPFAM" id="SSF52777">
    <property type="entry name" value="CoA-dependent acyltransferases"/>
    <property type="match status" value="2"/>
</dbReference>
<feature type="region of interest" description="Disordered" evidence="6">
    <location>
        <begin position="375"/>
        <end position="394"/>
    </location>
</feature>
<dbReference type="GO" id="GO:0004092">
    <property type="term" value="F:carnitine O-acetyltransferase activity"/>
    <property type="evidence" value="ECO:0007669"/>
    <property type="project" value="TreeGrafter"/>
</dbReference>
<dbReference type="Gene3D" id="3.30.559.70">
    <property type="entry name" value="Choline/Carnitine o-acyltransferase, domain 2"/>
    <property type="match status" value="1"/>
</dbReference>
<gene>
    <name evidence="8" type="ORF">NEOLEDRAFT_1119914</name>
</gene>
<organism evidence="8 9">
    <name type="scientific">Neolentinus lepideus HHB14362 ss-1</name>
    <dbReference type="NCBI Taxonomy" id="1314782"/>
    <lineage>
        <taxon>Eukaryota</taxon>
        <taxon>Fungi</taxon>
        <taxon>Dikarya</taxon>
        <taxon>Basidiomycota</taxon>
        <taxon>Agaricomycotina</taxon>
        <taxon>Agaricomycetes</taxon>
        <taxon>Gloeophyllales</taxon>
        <taxon>Gloeophyllaceae</taxon>
        <taxon>Neolentinus</taxon>
    </lineage>
</organism>
<feature type="domain" description="Choline/carnitine acyltransferase" evidence="7">
    <location>
        <begin position="28"/>
        <end position="647"/>
    </location>
</feature>
<dbReference type="STRING" id="1314782.A0A165QEL6"/>
<accession>A0A165QEL6</accession>
<keyword evidence="9" id="KW-1185">Reference proteome</keyword>
<protein>
    <submittedName>
        <fullName evidence="8">Acyltransferase ChoActase/COT/CPT</fullName>
    </submittedName>
</protein>
<evidence type="ECO:0000256" key="5">
    <source>
        <dbReference type="RuleBase" id="RU003801"/>
    </source>
</evidence>
<dbReference type="FunFam" id="3.30.559.10:FF:000019">
    <property type="entry name" value="Carnitine acetyl transferase"/>
    <property type="match status" value="1"/>
</dbReference>
<name>A0A165QEL6_9AGAM</name>
<evidence type="ECO:0000313" key="9">
    <source>
        <dbReference type="Proteomes" id="UP000076761"/>
    </source>
</evidence>
<evidence type="ECO:0000256" key="3">
    <source>
        <dbReference type="ARBA" id="ARBA00023315"/>
    </source>
</evidence>
<evidence type="ECO:0000256" key="4">
    <source>
        <dbReference type="PIRSR" id="PIRSR600542-1"/>
    </source>
</evidence>
<dbReference type="Pfam" id="PF00755">
    <property type="entry name" value="Carn_acyltransf"/>
    <property type="match status" value="1"/>
</dbReference>
<feature type="active site" description="Proton acceptor" evidence="4">
    <location>
        <position position="332"/>
    </location>
</feature>
<dbReference type="GO" id="GO:0005739">
    <property type="term" value="C:mitochondrion"/>
    <property type="evidence" value="ECO:0007669"/>
    <property type="project" value="TreeGrafter"/>
</dbReference>
<dbReference type="InterPro" id="IPR000542">
    <property type="entry name" value="Carn_acyl_trans"/>
</dbReference>
<reference evidence="8 9" key="1">
    <citation type="journal article" date="2016" name="Mol. Biol. Evol.">
        <title>Comparative Genomics of Early-Diverging Mushroom-Forming Fungi Provides Insights into the Origins of Lignocellulose Decay Capabilities.</title>
        <authorList>
            <person name="Nagy L.G."/>
            <person name="Riley R."/>
            <person name="Tritt A."/>
            <person name="Adam C."/>
            <person name="Daum C."/>
            <person name="Floudas D."/>
            <person name="Sun H."/>
            <person name="Yadav J.S."/>
            <person name="Pangilinan J."/>
            <person name="Larsson K.H."/>
            <person name="Matsuura K."/>
            <person name="Barry K."/>
            <person name="Labutti K."/>
            <person name="Kuo R."/>
            <person name="Ohm R.A."/>
            <person name="Bhattacharya S.S."/>
            <person name="Shirouzu T."/>
            <person name="Yoshinaga Y."/>
            <person name="Martin F.M."/>
            <person name="Grigoriev I.V."/>
            <person name="Hibbett D.S."/>
        </authorList>
    </citation>
    <scope>NUCLEOTIDE SEQUENCE [LARGE SCALE GENOMIC DNA]</scope>
    <source>
        <strain evidence="8 9">HHB14362 ss-1</strain>
    </source>
</reference>
<dbReference type="FunFam" id="3.30.559.70:FF:000003">
    <property type="entry name" value="Carnitine acetyl transferase FacC"/>
    <property type="match status" value="1"/>
</dbReference>
<dbReference type="GO" id="GO:0009437">
    <property type="term" value="P:carnitine metabolic process"/>
    <property type="evidence" value="ECO:0007669"/>
    <property type="project" value="TreeGrafter"/>
</dbReference>
<evidence type="ECO:0000256" key="1">
    <source>
        <dbReference type="ARBA" id="ARBA00005232"/>
    </source>
</evidence>
<dbReference type="InterPro" id="IPR023213">
    <property type="entry name" value="CAT-like_dom_sf"/>
</dbReference>
<keyword evidence="3 5" id="KW-0012">Acyltransferase</keyword>
<dbReference type="EMBL" id="KV425597">
    <property type="protein sequence ID" value="KZT22329.1"/>
    <property type="molecule type" value="Genomic_DNA"/>
</dbReference>
<evidence type="ECO:0000256" key="2">
    <source>
        <dbReference type="ARBA" id="ARBA00022679"/>
    </source>
</evidence>
<dbReference type="AlphaFoldDB" id="A0A165QEL6"/>
<sequence length="735" mass="82186">MTEPVTKFKAQASLVSKTFSRQSELPRLPIPSLEETCKRYLRALEGLQDHREHENTRRAVEEFLHGEGPRIQEQLKAWATNKDSYIEDFWYESYLSHSDPVVLALNPFFVLENDPSPDRGSQIPRAAALITASLGFIHDLRAEILEHDSIRGKPLCMDQYTRLFGTARIPTQRGCRMVVNPESQHIVVLRRGQFYWFNVLDDENRPLLTERELVRNLQAIVADADKTPVTEVARGAIGVLSTENRKVWSSLRSTLTKERDNASCLQIIDKALFVVCLDDAAPETLSELCDNFLCGSYNLVSGVQIGTCTNRWYDKLQIIICADGSAGINFEHTGVDGHTVLRFAADIFTEGLMLLARSINPSAPTLFHAQLSPHSKSYKSPKNTAKPPTPPPDIIDTTPKKLEWVLTPELRAGIRFAETRLSDLICQNDCQALEFKGYGKNFIVSHGISPDAFVQMAFLAAYFGLYGRIECTYEPAMTKSFLHGRTEAIRTVQPQSVDFVKTFFSDVPPSQKINALRKACDTHVKLTRECGQGLGQDRHLYALYCLLQRENEGNLNPLPDDRPLSPSSDTSSGKRAMPAIFTDPGWSVLNTSILSTSNCGNPALRLFGFGPVARDGYGIGYIIKEDGISVCASSKHLQTRRFLDTLRGYLHDVQRLLIQLHASANERPAPFVDHAGVLRDSKTGRPLSGHGDECEANEEIMPGYSFFDSGDIELLGRRKRSPYEHVGRIVPLAEY</sequence>
<dbReference type="PANTHER" id="PTHR22589">
    <property type="entry name" value="CARNITINE O-ACYLTRANSFERASE"/>
    <property type="match status" value="1"/>
</dbReference>
<dbReference type="PROSITE" id="PS00440">
    <property type="entry name" value="ACYLTRANSF_C_2"/>
    <property type="match status" value="1"/>
</dbReference>
<proteinExistence type="inferred from homology"/>
<dbReference type="Gene3D" id="3.30.559.10">
    <property type="entry name" value="Chloramphenicol acetyltransferase-like domain"/>
    <property type="match status" value="1"/>
</dbReference>
<dbReference type="OrthoDB" id="240216at2759"/>
<dbReference type="InParanoid" id="A0A165QEL6"/>
<evidence type="ECO:0000256" key="6">
    <source>
        <dbReference type="SAM" id="MobiDB-lite"/>
    </source>
</evidence>
<dbReference type="Proteomes" id="UP000076761">
    <property type="component" value="Unassembled WGS sequence"/>
</dbReference>
<dbReference type="InterPro" id="IPR042231">
    <property type="entry name" value="Cho/carn_acyl_trans_2"/>
</dbReference>